<organism evidence="2 3">
    <name type="scientific">Haloplanus vescus</name>
    <dbReference type="NCBI Taxonomy" id="555874"/>
    <lineage>
        <taxon>Archaea</taxon>
        <taxon>Methanobacteriati</taxon>
        <taxon>Methanobacteriota</taxon>
        <taxon>Stenosarchaea group</taxon>
        <taxon>Halobacteria</taxon>
        <taxon>Halobacteriales</taxon>
        <taxon>Haloferacaceae</taxon>
        <taxon>Haloplanus</taxon>
    </lineage>
</organism>
<evidence type="ECO:0000313" key="3">
    <source>
        <dbReference type="Proteomes" id="UP000236755"/>
    </source>
</evidence>
<evidence type="ECO:0000313" key="2">
    <source>
        <dbReference type="EMBL" id="SDZ89264.1"/>
    </source>
</evidence>
<name>A0A1H3WSE6_9EURY</name>
<proteinExistence type="predicted"/>
<keyword evidence="3" id="KW-1185">Reference proteome</keyword>
<sequence>MCSLVRPSTPVTRPRCERLATRLERGPFALVLSTVPLAALVHPIAALVPCVALAALVVHDR</sequence>
<feature type="transmembrane region" description="Helical" evidence="1">
    <location>
        <begin position="28"/>
        <end position="58"/>
    </location>
</feature>
<keyword evidence="1" id="KW-0812">Transmembrane</keyword>
<gene>
    <name evidence="2" type="ORF">SAMN04488065_1050</name>
</gene>
<dbReference type="RefSeq" id="WP_092632487.1">
    <property type="nucleotide sequence ID" value="NZ_FNQT01000001.1"/>
</dbReference>
<protein>
    <submittedName>
        <fullName evidence="2">Uncharacterized protein</fullName>
    </submittedName>
</protein>
<dbReference type="Proteomes" id="UP000236755">
    <property type="component" value="Unassembled WGS sequence"/>
</dbReference>
<evidence type="ECO:0000256" key="1">
    <source>
        <dbReference type="SAM" id="Phobius"/>
    </source>
</evidence>
<accession>A0A1H3WSE6</accession>
<keyword evidence="1" id="KW-0472">Membrane</keyword>
<dbReference type="EMBL" id="FNQT01000001">
    <property type="protein sequence ID" value="SDZ89264.1"/>
    <property type="molecule type" value="Genomic_DNA"/>
</dbReference>
<dbReference type="AlphaFoldDB" id="A0A1H3WSE6"/>
<dbReference type="STRING" id="555874.SAMN04488065_1050"/>
<keyword evidence="1" id="KW-1133">Transmembrane helix</keyword>
<reference evidence="2 3" key="1">
    <citation type="submission" date="2016-10" db="EMBL/GenBank/DDBJ databases">
        <authorList>
            <person name="de Groot N.N."/>
        </authorList>
    </citation>
    <scope>NUCLEOTIDE SEQUENCE [LARGE SCALE GENOMIC DNA]</scope>
    <source>
        <strain evidence="2 3">CGMCC 1.8712</strain>
    </source>
</reference>